<keyword evidence="17" id="KW-1133">Transmembrane helix</keyword>
<dbReference type="EC" id="2.7.13.3" evidence="4"/>
<evidence type="ECO:0000256" key="16">
    <source>
        <dbReference type="SAM" id="MobiDB-lite"/>
    </source>
</evidence>
<dbReference type="InterPro" id="IPR036890">
    <property type="entry name" value="HATPase_C_sf"/>
</dbReference>
<dbReference type="Gene3D" id="1.20.5.1930">
    <property type="match status" value="1"/>
</dbReference>
<feature type="transmembrane region" description="Helical" evidence="17">
    <location>
        <begin position="65"/>
        <end position="86"/>
    </location>
</feature>
<dbReference type="InterPro" id="IPR004358">
    <property type="entry name" value="Sig_transdc_His_kin-like_C"/>
</dbReference>
<keyword evidence="17" id="KW-0472">Membrane</keyword>
<proteinExistence type="predicted"/>
<dbReference type="PANTHER" id="PTHR24421">
    <property type="entry name" value="NITRATE/NITRITE SENSOR PROTEIN NARX-RELATED"/>
    <property type="match status" value="1"/>
</dbReference>
<feature type="transmembrane region" description="Helical" evidence="17">
    <location>
        <begin position="131"/>
        <end position="151"/>
    </location>
</feature>
<evidence type="ECO:0000313" key="19">
    <source>
        <dbReference type="EMBL" id="MBO2457662.1"/>
    </source>
</evidence>
<comment type="subcellular location">
    <subcellularLocation>
        <location evidence="3">Cytoplasm</location>
    </subcellularLocation>
</comment>
<evidence type="ECO:0000256" key="9">
    <source>
        <dbReference type="ARBA" id="ARBA00022723"/>
    </source>
</evidence>
<evidence type="ECO:0000259" key="18">
    <source>
        <dbReference type="PROSITE" id="PS50109"/>
    </source>
</evidence>
<keyword evidence="6" id="KW-0004">4Fe-4S</keyword>
<protein>
    <recommendedName>
        <fullName evidence="5">Oxygen sensor histidine kinase NreB</fullName>
        <ecNumber evidence="4">2.7.13.3</ecNumber>
    </recommendedName>
    <alternativeName>
        <fullName evidence="15">Nitrogen regulation protein B</fullName>
    </alternativeName>
</protein>
<feature type="transmembrane region" description="Helical" evidence="17">
    <location>
        <begin position="35"/>
        <end position="53"/>
    </location>
</feature>
<organism evidence="19 20">
    <name type="scientific">Actinomadura violacea</name>
    <dbReference type="NCBI Taxonomy" id="2819934"/>
    <lineage>
        <taxon>Bacteria</taxon>
        <taxon>Bacillati</taxon>
        <taxon>Actinomycetota</taxon>
        <taxon>Actinomycetes</taxon>
        <taxon>Streptosporangiales</taxon>
        <taxon>Thermomonosporaceae</taxon>
        <taxon>Actinomadura</taxon>
    </lineage>
</organism>
<evidence type="ECO:0000256" key="8">
    <source>
        <dbReference type="ARBA" id="ARBA00022679"/>
    </source>
</evidence>
<dbReference type="InterPro" id="IPR003594">
    <property type="entry name" value="HATPase_dom"/>
</dbReference>
<evidence type="ECO:0000256" key="2">
    <source>
        <dbReference type="ARBA" id="ARBA00001966"/>
    </source>
</evidence>
<evidence type="ECO:0000256" key="3">
    <source>
        <dbReference type="ARBA" id="ARBA00004496"/>
    </source>
</evidence>
<feature type="domain" description="Histidine kinase" evidence="18">
    <location>
        <begin position="312"/>
        <end position="403"/>
    </location>
</feature>
<dbReference type="PIRSF" id="PIRSF037434">
    <property type="entry name" value="STHK_ChrS"/>
    <property type="match status" value="1"/>
</dbReference>
<evidence type="ECO:0000256" key="13">
    <source>
        <dbReference type="ARBA" id="ARBA00023014"/>
    </source>
</evidence>
<evidence type="ECO:0000256" key="12">
    <source>
        <dbReference type="ARBA" id="ARBA00023012"/>
    </source>
</evidence>
<dbReference type="CDD" id="cd16917">
    <property type="entry name" value="HATPase_UhpB-NarQ-NarX-like"/>
    <property type="match status" value="1"/>
</dbReference>
<dbReference type="PRINTS" id="PR00344">
    <property type="entry name" value="BCTRLSENSOR"/>
</dbReference>
<comment type="function">
    <text evidence="14">Member of the two-component regulatory system NreB/NreC involved in the control of dissimilatory nitrate/nitrite reduction in response to oxygen. NreB functions as a direct oxygen sensor histidine kinase which is autophosphorylated, in the absence of oxygen, probably at the conserved histidine residue, and transfers its phosphate group probably to a conserved aspartate residue of NreC. NreB/NreC activates the expression of the nitrate (narGHJI) and nitrite (nir) reductase operons, as well as the putative nitrate transporter gene narT.</text>
</comment>
<dbReference type="PANTHER" id="PTHR24421:SF62">
    <property type="entry name" value="SENSORY TRANSDUCTION HISTIDINE KINASE"/>
    <property type="match status" value="1"/>
</dbReference>
<dbReference type="SUPFAM" id="SSF55874">
    <property type="entry name" value="ATPase domain of HSP90 chaperone/DNA topoisomerase II/histidine kinase"/>
    <property type="match status" value="1"/>
</dbReference>
<dbReference type="InterPro" id="IPR050482">
    <property type="entry name" value="Sensor_HK_TwoCompSys"/>
</dbReference>
<keyword evidence="9" id="KW-0479">Metal-binding</keyword>
<evidence type="ECO:0000256" key="10">
    <source>
        <dbReference type="ARBA" id="ARBA00022777"/>
    </source>
</evidence>
<dbReference type="PROSITE" id="PS50109">
    <property type="entry name" value="HIS_KIN"/>
    <property type="match status" value="1"/>
</dbReference>
<dbReference type="InterPro" id="IPR005467">
    <property type="entry name" value="His_kinase_dom"/>
</dbReference>
<evidence type="ECO:0000256" key="5">
    <source>
        <dbReference type="ARBA" id="ARBA00017322"/>
    </source>
</evidence>
<accession>A0ABS3RLQ2</accession>
<evidence type="ECO:0000256" key="4">
    <source>
        <dbReference type="ARBA" id="ARBA00012438"/>
    </source>
</evidence>
<dbReference type="InterPro" id="IPR017205">
    <property type="entry name" value="Sig_transdc_His_kinase_ChrS"/>
</dbReference>
<dbReference type="GO" id="GO:0016301">
    <property type="term" value="F:kinase activity"/>
    <property type="evidence" value="ECO:0007669"/>
    <property type="project" value="UniProtKB-KW"/>
</dbReference>
<feature type="transmembrane region" description="Helical" evidence="17">
    <location>
        <begin position="157"/>
        <end position="176"/>
    </location>
</feature>
<comment type="caution">
    <text evidence="19">The sequence shown here is derived from an EMBL/GenBank/DDBJ whole genome shotgun (WGS) entry which is preliminary data.</text>
</comment>
<keyword evidence="8" id="KW-0808">Transferase</keyword>
<evidence type="ECO:0000256" key="11">
    <source>
        <dbReference type="ARBA" id="ARBA00023004"/>
    </source>
</evidence>
<name>A0ABS3RLQ2_9ACTN</name>
<evidence type="ECO:0000313" key="20">
    <source>
        <dbReference type="Proteomes" id="UP000680206"/>
    </source>
</evidence>
<keyword evidence="10 19" id="KW-0418">Kinase</keyword>
<evidence type="ECO:0000256" key="6">
    <source>
        <dbReference type="ARBA" id="ARBA00022485"/>
    </source>
</evidence>
<evidence type="ECO:0000256" key="17">
    <source>
        <dbReference type="SAM" id="Phobius"/>
    </source>
</evidence>
<feature type="compositionally biased region" description="Basic and acidic residues" evidence="16">
    <location>
        <begin position="408"/>
        <end position="426"/>
    </location>
</feature>
<dbReference type="Pfam" id="PF07730">
    <property type="entry name" value="HisKA_3"/>
    <property type="match status" value="1"/>
</dbReference>
<comment type="cofactor">
    <cofactor evidence="2">
        <name>[4Fe-4S] cluster</name>
        <dbReference type="ChEBI" id="CHEBI:49883"/>
    </cofactor>
</comment>
<keyword evidence="17" id="KW-0812">Transmembrane</keyword>
<keyword evidence="12" id="KW-0902">Two-component regulatory system</keyword>
<dbReference type="Gene3D" id="3.30.565.10">
    <property type="entry name" value="Histidine kinase-like ATPase, C-terminal domain"/>
    <property type="match status" value="1"/>
</dbReference>
<keyword evidence="20" id="KW-1185">Reference proteome</keyword>
<gene>
    <name evidence="19" type="ORF">J4709_08760</name>
</gene>
<comment type="catalytic activity">
    <reaction evidence="1">
        <text>ATP + protein L-histidine = ADP + protein N-phospho-L-histidine.</text>
        <dbReference type="EC" id="2.7.13.3"/>
    </reaction>
</comment>
<feature type="transmembrane region" description="Helical" evidence="17">
    <location>
        <begin position="92"/>
        <end position="124"/>
    </location>
</feature>
<feature type="region of interest" description="Disordered" evidence="16">
    <location>
        <begin position="398"/>
        <end position="426"/>
    </location>
</feature>
<dbReference type="Proteomes" id="UP000680206">
    <property type="component" value="Unassembled WGS sequence"/>
</dbReference>
<evidence type="ECO:0000256" key="15">
    <source>
        <dbReference type="ARBA" id="ARBA00030800"/>
    </source>
</evidence>
<sequence length="426" mass="44618">MPPAAGRVRLLGEGLRGGPRGEGAEVTGSEHRIHLAMHAGFFLLLAASASRLVVRHGLGGMTTVWLVMCGVTAVAYAAGVAGWEAFGRRGRLAWLAVVMLFWLVLVIAAPSFAWCAIPLFFLALRLLSPRAAIVTVVVLTGAVIFAEIYLADRLDPSLVLAPVAVAAMAAVIFLELQRLIDELVRTRGELAATQRSAGVLEERERLSREIHDTLAQGLTSMGILLQAADRQWDTAPDDAHRHLRDAAGVAAANLEEARHFVRALAPPGLSAGSLPRALADLVGAESRAAGPRVRFRMEGEEHPLDVEAQTALLRVAQGAVANARDHAHASTVMVTLTYLGDAVSLDVADDGSGFDPSRTASAPGRGYGLPAMRDRIAGVGGVLTVESAPGAGTVVAAAVPRRGPAPEAPRDGTRQDGLPHGEGRTG</sequence>
<keyword evidence="11" id="KW-0408">Iron</keyword>
<keyword evidence="13" id="KW-0411">Iron-sulfur</keyword>
<reference evidence="19 20" key="1">
    <citation type="submission" date="2021-03" db="EMBL/GenBank/DDBJ databases">
        <title>Actinomadura violae sp. nov., isolated from lichen in Thailand.</title>
        <authorList>
            <person name="Kanchanasin P."/>
            <person name="Saeng-In P."/>
            <person name="Phongsopitanun W."/>
            <person name="Yuki M."/>
            <person name="Kudo T."/>
            <person name="Ohkuma M."/>
            <person name="Tanasupawat S."/>
        </authorList>
    </citation>
    <scope>NUCLEOTIDE SEQUENCE [LARGE SCALE GENOMIC DNA]</scope>
    <source>
        <strain evidence="19 20">LCR2-06</strain>
    </source>
</reference>
<evidence type="ECO:0000256" key="1">
    <source>
        <dbReference type="ARBA" id="ARBA00000085"/>
    </source>
</evidence>
<keyword evidence="7" id="KW-0963">Cytoplasm</keyword>
<dbReference type="Pfam" id="PF02518">
    <property type="entry name" value="HATPase_c"/>
    <property type="match status" value="1"/>
</dbReference>
<evidence type="ECO:0000256" key="7">
    <source>
        <dbReference type="ARBA" id="ARBA00022490"/>
    </source>
</evidence>
<dbReference type="SMART" id="SM00387">
    <property type="entry name" value="HATPase_c"/>
    <property type="match status" value="1"/>
</dbReference>
<dbReference type="EMBL" id="JAGEPF010000005">
    <property type="protein sequence ID" value="MBO2457662.1"/>
    <property type="molecule type" value="Genomic_DNA"/>
</dbReference>
<dbReference type="InterPro" id="IPR011712">
    <property type="entry name" value="Sig_transdc_His_kin_sub3_dim/P"/>
</dbReference>
<evidence type="ECO:0000256" key="14">
    <source>
        <dbReference type="ARBA" id="ARBA00024827"/>
    </source>
</evidence>